<reference evidence="1 2" key="1">
    <citation type="journal article" date="2022" name="Nat. Genet.">
        <title>Improved pea reference genome and pan-genome highlight genomic features and evolutionary characteristics.</title>
        <authorList>
            <person name="Yang T."/>
            <person name="Liu R."/>
            <person name="Luo Y."/>
            <person name="Hu S."/>
            <person name="Wang D."/>
            <person name="Wang C."/>
            <person name="Pandey M.K."/>
            <person name="Ge S."/>
            <person name="Xu Q."/>
            <person name="Li N."/>
            <person name="Li G."/>
            <person name="Huang Y."/>
            <person name="Saxena R.K."/>
            <person name="Ji Y."/>
            <person name="Li M."/>
            <person name="Yan X."/>
            <person name="He Y."/>
            <person name="Liu Y."/>
            <person name="Wang X."/>
            <person name="Xiang C."/>
            <person name="Varshney R.K."/>
            <person name="Ding H."/>
            <person name="Gao S."/>
            <person name="Zong X."/>
        </authorList>
    </citation>
    <scope>NUCLEOTIDE SEQUENCE [LARGE SCALE GENOMIC DNA]</scope>
    <source>
        <strain evidence="1 2">cv. Zhongwan 6</strain>
    </source>
</reference>
<evidence type="ECO:0000313" key="2">
    <source>
        <dbReference type="Proteomes" id="UP001058974"/>
    </source>
</evidence>
<dbReference type="Proteomes" id="UP001058974">
    <property type="component" value="Chromosome 2"/>
</dbReference>
<keyword evidence="2" id="KW-1185">Reference proteome</keyword>
<protein>
    <submittedName>
        <fullName evidence="1">Uncharacterized protein</fullName>
    </submittedName>
</protein>
<dbReference type="Gramene" id="Psat02G0302300-T1">
    <property type="protein sequence ID" value="KAI5436746.1"/>
    <property type="gene ID" value="KIW84_023023"/>
</dbReference>
<sequence length="137" mass="15519">MVLLKCMDRHEADILMQEVHEGSFGTYANGHAMVKKMLMESYYWMTMESDCWKLSKVPKPSSSSPFKFCLAKGSKESDSKLHSSKIVLFGEHLNLCVFLPSPELTGEDGGAGHRLFARSNLDHWMRFPRSNPGPCYV</sequence>
<evidence type="ECO:0000313" key="1">
    <source>
        <dbReference type="EMBL" id="KAI5436746.1"/>
    </source>
</evidence>
<gene>
    <name evidence="1" type="ORF">KIW84_023023</name>
</gene>
<comment type="caution">
    <text evidence="1">The sequence shown here is derived from an EMBL/GenBank/DDBJ whole genome shotgun (WGS) entry which is preliminary data.</text>
</comment>
<name>A0A9D5BBD6_PEA</name>
<dbReference type="EMBL" id="JAMSHJ010000002">
    <property type="protein sequence ID" value="KAI5436746.1"/>
    <property type="molecule type" value="Genomic_DNA"/>
</dbReference>
<organism evidence="1 2">
    <name type="scientific">Pisum sativum</name>
    <name type="common">Garden pea</name>
    <name type="synonym">Lathyrus oleraceus</name>
    <dbReference type="NCBI Taxonomy" id="3888"/>
    <lineage>
        <taxon>Eukaryota</taxon>
        <taxon>Viridiplantae</taxon>
        <taxon>Streptophyta</taxon>
        <taxon>Embryophyta</taxon>
        <taxon>Tracheophyta</taxon>
        <taxon>Spermatophyta</taxon>
        <taxon>Magnoliopsida</taxon>
        <taxon>eudicotyledons</taxon>
        <taxon>Gunneridae</taxon>
        <taxon>Pentapetalae</taxon>
        <taxon>rosids</taxon>
        <taxon>fabids</taxon>
        <taxon>Fabales</taxon>
        <taxon>Fabaceae</taxon>
        <taxon>Papilionoideae</taxon>
        <taxon>50 kb inversion clade</taxon>
        <taxon>NPAAA clade</taxon>
        <taxon>Hologalegina</taxon>
        <taxon>IRL clade</taxon>
        <taxon>Fabeae</taxon>
        <taxon>Lathyrus</taxon>
    </lineage>
</organism>
<proteinExistence type="predicted"/>
<accession>A0A9D5BBD6</accession>
<dbReference type="AlphaFoldDB" id="A0A9D5BBD6"/>